<evidence type="ECO:0000259" key="7">
    <source>
        <dbReference type="Pfam" id="PF08340"/>
    </source>
</evidence>
<proteinExistence type="inferred from homology"/>
<keyword evidence="3" id="KW-0255">Endonuclease</keyword>
<dbReference type="InterPro" id="IPR005229">
    <property type="entry name" value="YicC/YloC-like"/>
</dbReference>
<gene>
    <name evidence="8" type="ORF">P4T90_03385</name>
</gene>
<evidence type="ECO:0000256" key="1">
    <source>
        <dbReference type="ARBA" id="ARBA00001968"/>
    </source>
</evidence>
<evidence type="ECO:0000256" key="2">
    <source>
        <dbReference type="ARBA" id="ARBA00022722"/>
    </source>
</evidence>
<comment type="similarity">
    <text evidence="5">Belongs to the YicC/YloC family.</text>
</comment>
<evidence type="ECO:0000256" key="3">
    <source>
        <dbReference type="ARBA" id="ARBA00022759"/>
    </source>
</evidence>
<evidence type="ECO:0000256" key="5">
    <source>
        <dbReference type="ARBA" id="ARBA00035648"/>
    </source>
</evidence>
<keyword evidence="9" id="KW-1185">Reference proteome</keyword>
<comment type="caution">
    <text evidence="8">The sequence shown here is derived from an EMBL/GenBank/DDBJ whole genome shotgun (WGS) entry which is preliminary data.</text>
</comment>
<name>A0ABU6MBS7_9BACI</name>
<evidence type="ECO:0000259" key="6">
    <source>
        <dbReference type="Pfam" id="PF03755"/>
    </source>
</evidence>
<dbReference type="PANTHER" id="PTHR30636:SF3">
    <property type="entry name" value="UPF0701 PROTEIN YICC"/>
    <property type="match status" value="1"/>
</dbReference>
<keyword evidence="4" id="KW-0378">Hydrolase</keyword>
<protein>
    <submittedName>
        <fullName evidence="8">YicC family protein</fullName>
    </submittedName>
</protein>
<accession>A0ABU6MBS7</accession>
<evidence type="ECO:0000256" key="4">
    <source>
        <dbReference type="ARBA" id="ARBA00022801"/>
    </source>
</evidence>
<evidence type="ECO:0000313" key="9">
    <source>
        <dbReference type="Proteomes" id="UP001341444"/>
    </source>
</evidence>
<feature type="domain" description="Endoribonuclease YicC-like C-terminal" evidence="7">
    <location>
        <begin position="177"/>
        <end position="291"/>
    </location>
</feature>
<feature type="domain" description="Endoribonuclease YicC-like N-terminal" evidence="6">
    <location>
        <begin position="4"/>
        <end position="156"/>
    </location>
</feature>
<reference evidence="8 9" key="1">
    <citation type="submission" date="2023-03" db="EMBL/GenBank/DDBJ databases">
        <title>Bacillus Genome Sequencing.</title>
        <authorList>
            <person name="Dunlap C."/>
        </authorList>
    </citation>
    <scope>NUCLEOTIDE SEQUENCE [LARGE SCALE GENOMIC DNA]</scope>
    <source>
        <strain evidence="8 9">B-23453</strain>
    </source>
</reference>
<dbReference type="InterPro" id="IPR013527">
    <property type="entry name" value="YicC-like_N"/>
</dbReference>
<sequence>MVISMTGFGRSYKTSSAGTATVEIKSVNHRFCEFVVKTPRQLLKAEEKIKKTLSQYIKRGRVEVFISLNSEGLTKKSLQIDWSLLENYYQFILDVKNKYDIAASIDFKELLNLPDIVAVEEKEEGNEELEKLLLQAVEEAAVQLKNMRSIEGAELHKDLVLHLKKFQETVVELKLFVPNIVKQYRDRLEKRIREYADGLLDEARIMTEIAIYADKADINEELTRLESHISQFGQTIELQDPIGRKLDFLLQEMNREVNTISSKSSHSKISSMTVELKTTLEKIREQAQNIE</sequence>
<dbReference type="EMBL" id="JARMAB010000004">
    <property type="protein sequence ID" value="MED1202133.1"/>
    <property type="molecule type" value="Genomic_DNA"/>
</dbReference>
<dbReference type="NCBIfam" id="TIGR00255">
    <property type="entry name" value="YicC/YloC family endoribonuclease"/>
    <property type="match status" value="1"/>
</dbReference>
<dbReference type="RefSeq" id="WP_066270360.1">
    <property type="nucleotide sequence ID" value="NZ_JARMAB010000004.1"/>
</dbReference>
<dbReference type="PANTHER" id="PTHR30636">
    <property type="entry name" value="UPF0701 PROTEIN YICC"/>
    <property type="match status" value="1"/>
</dbReference>
<dbReference type="Pfam" id="PF08340">
    <property type="entry name" value="YicC-like_C"/>
    <property type="match status" value="1"/>
</dbReference>
<dbReference type="InterPro" id="IPR013551">
    <property type="entry name" value="YicC-like_C"/>
</dbReference>
<keyword evidence="2" id="KW-0540">Nuclease</keyword>
<comment type="cofactor">
    <cofactor evidence="1">
        <name>a divalent metal cation</name>
        <dbReference type="ChEBI" id="CHEBI:60240"/>
    </cofactor>
</comment>
<evidence type="ECO:0000313" key="8">
    <source>
        <dbReference type="EMBL" id="MED1202133.1"/>
    </source>
</evidence>
<dbReference type="Proteomes" id="UP001341444">
    <property type="component" value="Unassembled WGS sequence"/>
</dbReference>
<dbReference type="Pfam" id="PF03755">
    <property type="entry name" value="YicC-like_N"/>
    <property type="match status" value="1"/>
</dbReference>
<organism evidence="8 9">
    <name type="scientific">Heyndrickxia acidicola</name>
    <dbReference type="NCBI Taxonomy" id="209389"/>
    <lineage>
        <taxon>Bacteria</taxon>
        <taxon>Bacillati</taxon>
        <taxon>Bacillota</taxon>
        <taxon>Bacilli</taxon>
        <taxon>Bacillales</taxon>
        <taxon>Bacillaceae</taxon>
        <taxon>Heyndrickxia</taxon>
    </lineage>
</organism>